<evidence type="ECO:0000259" key="5">
    <source>
        <dbReference type="PROSITE" id="PS50042"/>
    </source>
</evidence>
<dbReference type="InterPro" id="IPR000595">
    <property type="entry name" value="cNMP-bd_dom"/>
</dbReference>
<dbReference type="SUPFAM" id="SSF51206">
    <property type="entry name" value="cAMP-binding domain-like"/>
    <property type="match status" value="1"/>
</dbReference>
<dbReference type="RefSeq" id="WP_318598607.1">
    <property type="nucleotide sequence ID" value="NZ_JAWSTH010000050.1"/>
</dbReference>
<keyword evidence="8" id="KW-1185">Reference proteome</keyword>
<dbReference type="SMART" id="SM00100">
    <property type="entry name" value="cNMP"/>
    <property type="match status" value="1"/>
</dbReference>
<dbReference type="Pfam" id="PF02518">
    <property type="entry name" value="HATPase_c"/>
    <property type="match status" value="1"/>
</dbReference>
<dbReference type="PRINTS" id="PR00344">
    <property type="entry name" value="BCTRLSENSOR"/>
</dbReference>
<feature type="domain" description="Histidine kinase" evidence="6">
    <location>
        <begin position="296"/>
        <end position="469"/>
    </location>
</feature>
<dbReference type="InterPro" id="IPR005467">
    <property type="entry name" value="His_kinase_dom"/>
</dbReference>
<sequence>MTTEAHQTATVADLRTVDLFDGLDDATLERWAAATTLREQKVGDVVVEAGEEGHGLHLILQGRLRVFSVDGDRVEADGLQVAPTWVGAIPTLTLGWHRVRMVVESDARIATIAREPFIDLVLSTRPVFDLLMRTVRPVVSKGAQREANRERLASLGTMAAGLAHELNNPAAAAKRAASDLAETLITFEAFVGKLVEAGVEREDAALVVGLKDELLERARTNEELSALEAADLEDELLDQLEAIGVEEPWRLVGPLAAAGADAEWLNRTAQVAGRVVNEVVSWVAASLQAHTLADELAEATDRMSELVRAVKSYAFMDRGEVVQADVHEGIITTLMVLKHKWKHRSISLDKQFDKTLPRVTMYGSELNQVWTNLIDNAISAIGESGTITIRTRREGDCVVVDIADDGPGIPEEIVRRIFDPFFTTKEVGSGTGLGLDVARRIVVDRHGGSLSVDSRPGHTEFHVWLPIEHTKKG</sequence>
<dbReference type="InterPro" id="IPR003594">
    <property type="entry name" value="HATPase_dom"/>
</dbReference>
<proteinExistence type="predicted"/>
<keyword evidence="7" id="KW-0067">ATP-binding</keyword>
<dbReference type="PROSITE" id="PS50042">
    <property type="entry name" value="CNMP_BINDING_3"/>
    <property type="match status" value="1"/>
</dbReference>
<gene>
    <name evidence="7" type="ORF">R7226_17890</name>
</gene>
<dbReference type="InterPro" id="IPR036890">
    <property type="entry name" value="HATPase_C_sf"/>
</dbReference>
<dbReference type="Pfam" id="PF00027">
    <property type="entry name" value="cNMP_binding"/>
    <property type="match status" value="1"/>
</dbReference>
<evidence type="ECO:0000256" key="3">
    <source>
        <dbReference type="ARBA" id="ARBA00022777"/>
    </source>
</evidence>
<dbReference type="EMBL" id="JAWSTH010000050">
    <property type="protein sequence ID" value="MDW5596225.1"/>
    <property type="molecule type" value="Genomic_DNA"/>
</dbReference>
<dbReference type="Gene3D" id="3.30.565.10">
    <property type="entry name" value="Histidine kinase-like ATPase, C-terminal domain"/>
    <property type="match status" value="1"/>
</dbReference>
<dbReference type="PANTHER" id="PTHR43065:SF48">
    <property type="entry name" value="HISTIDINE KINASE"/>
    <property type="match status" value="1"/>
</dbReference>
<name>A0ABU4HUK8_9ACTN</name>
<dbReference type="InterPro" id="IPR018490">
    <property type="entry name" value="cNMP-bd_dom_sf"/>
</dbReference>
<dbReference type="InterPro" id="IPR004358">
    <property type="entry name" value="Sig_transdc_His_kin-like_C"/>
</dbReference>
<reference evidence="8" key="1">
    <citation type="submission" date="2023-07" db="EMBL/GenBank/DDBJ databases">
        <title>Conexibacter stalactiti sp. nov., isolated from stalactites in a lava cave and emended description of the genus Conexibacter.</title>
        <authorList>
            <person name="Lee S.D."/>
        </authorList>
    </citation>
    <scope>NUCLEOTIDE SEQUENCE [LARGE SCALE GENOMIC DNA]</scope>
    <source>
        <strain evidence="8">KCTC 39840</strain>
    </source>
</reference>
<dbReference type="EC" id="2.7.13.3" evidence="2"/>
<evidence type="ECO:0000313" key="7">
    <source>
        <dbReference type="EMBL" id="MDW5596225.1"/>
    </source>
</evidence>
<dbReference type="GO" id="GO:0005524">
    <property type="term" value="F:ATP binding"/>
    <property type="evidence" value="ECO:0007669"/>
    <property type="project" value="UniProtKB-KW"/>
</dbReference>
<dbReference type="InterPro" id="IPR014710">
    <property type="entry name" value="RmlC-like_jellyroll"/>
</dbReference>
<accession>A0ABU4HUK8</accession>
<dbReference type="CDD" id="cd00038">
    <property type="entry name" value="CAP_ED"/>
    <property type="match status" value="1"/>
</dbReference>
<evidence type="ECO:0000256" key="4">
    <source>
        <dbReference type="ARBA" id="ARBA00023012"/>
    </source>
</evidence>
<dbReference type="Gene3D" id="1.10.287.130">
    <property type="match status" value="1"/>
</dbReference>
<feature type="domain" description="Cyclic nucleotide-binding" evidence="5">
    <location>
        <begin position="19"/>
        <end position="121"/>
    </location>
</feature>
<comment type="caution">
    <text evidence="7">The sequence shown here is derived from an EMBL/GenBank/DDBJ whole genome shotgun (WGS) entry which is preliminary data.</text>
</comment>
<keyword evidence="3" id="KW-0808">Transferase</keyword>
<dbReference type="Gene3D" id="2.60.120.10">
    <property type="entry name" value="Jelly Rolls"/>
    <property type="match status" value="1"/>
</dbReference>
<keyword evidence="4" id="KW-0902">Two-component regulatory system</keyword>
<evidence type="ECO:0000259" key="6">
    <source>
        <dbReference type="PROSITE" id="PS50109"/>
    </source>
</evidence>
<dbReference type="SUPFAM" id="SSF55874">
    <property type="entry name" value="ATPase domain of HSP90 chaperone/DNA topoisomerase II/histidine kinase"/>
    <property type="match status" value="1"/>
</dbReference>
<keyword evidence="7" id="KW-0547">Nucleotide-binding</keyword>
<evidence type="ECO:0000256" key="1">
    <source>
        <dbReference type="ARBA" id="ARBA00000085"/>
    </source>
</evidence>
<protein>
    <recommendedName>
        <fullName evidence="2">histidine kinase</fullName>
        <ecNumber evidence="2">2.7.13.3</ecNumber>
    </recommendedName>
</protein>
<evidence type="ECO:0000313" key="8">
    <source>
        <dbReference type="Proteomes" id="UP001284601"/>
    </source>
</evidence>
<organism evidence="7 8">
    <name type="scientific">Conexibacter stalactiti</name>
    <dbReference type="NCBI Taxonomy" id="1940611"/>
    <lineage>
        <taxon>Bacteria</taxon>
        <taxon>Bacillati</taxon>
        <taxon>Actinomycetota</taxon>
        <taxon>Thermoleophilia</taxon>
        <taxon>Solirubrobacterales</taxon>
        <taxon>Conexibacteraceae</taxon>
        <taxon>Conexibacter</taxon>
    </lineage>
</organism>
<dbReference type="PROSITE" id="PS50109">
    <property type="entry name" value="HIS_KIN"/>
    <property type="match status" value="1"/>
</dbReference>
<dbReference type="PANTHER" id="PTHR43065">
    <property type="entry name" value="SENSOR HISTIDINE KINASE"/>
    <property type="match status" value="1"/>
</dbReference>
<evidence type="ECO:0000256" key="2">
    <source>
        <dbReference type="ARBA" id="ARBA00012438"/>
    </source>
</evidence>
<dbReference type="SMART" id="SM00387">
    <property type="entry name" value="HATPase_c"/>
    <property type="match status" value="1"/>
</dbReference>
<dbReference type="Proteomes" id="UP001284601">
    <property type="component" value="Unassembled WGS sequence"/>
</dbReference>
<comment type="catalytic activity">
    <reaction evidence="1">
        <text>ATP + protein L-histidine = ADP + protein N-phospho-L-histidine.</text>
        <dbReference type="EC" id="2.7.13.3"/>
    </reaction>
</comment>
<reference evidence="7 8" key="2">
    <citation type="submission" date="2023-10" db="EMBL/GenBank/DDBJ databases">
        <authorList>
            <person name="Han X.F."/>
        </authorList>
    </citation>
    <scope>NUCLEOTIDE SEQUENCE [LARGE SCALE GENOMIC DNA]</scope>
    <source>
        <strain evidence="7 8">KCTC 39840</strain>
    </source>
</reference>
<keyword evidence="3" id="KW-0418">Kinase</keyword>